<protein>
    <submittedName>
        <fullName evidence="1">Uncharacterized protein</fullName>
    </submittedName>
</protein>
<name>R7WLP4_9NOCA</name>
<dbReference type="RefSeq" id="WP_010839823.1">
    <property type="nucleotide sequence ID" value="NZ_APMY01000113.1"/>
</dbReference>
<organism evidence="1 2">
    <name type="scientific">Rhodococcus rhodnii LMG 5362</name>
    <dbReference type="NCBI Taxonomy" id="1273125"/>
    <lineage>
        <taxon>Bacteria</taxon>
        <taxon>Bacillati</taxon>
        <taxon>Actinomycetota</taxon>
        <taxon>Actinomycetes</taxon>
        <taxon>Mycobacteriales</taxon>
        <taxon>Nocardiaceae</taxon>
        <taxon>Rhodococcus</taxon>
    </lineage>
</organism>
<reference evidence="1 2" key="1">
    <citation type="journal article" date="2013" name="Genome Announc.">
        <title>Draft Genome Sequence of Rhodococcus rhodnii Strain LMG5362, a Symbiont of Rhodnius prolixus (Hemiptera, Reduviidae, Triatominae), the Principle Vector of Trypanosoma cruzi.</title>
        <authorList>
            <person name="Pachebat J.A."/>
            <person name="van Keulen G."/>
            <person name="Whitten M.M."/>
            <person name="Girdwood S."/>
            <person name="Del Sol R."/>
            <person name="Dyson P.J."/>
            <person name="Facey P.D."/>
        </authorList>
    </citation>
    <scope>NUCLEOTIDE SEQUENCE [LARGE SCALE GENOMIC DNA]</scope>
    <source>
        <strain evidence="1 2">LMG 5362</strain>
    </source>
</reference>
<dbReference type="Proteomes" id="UP000013525">
    <property type="component" value="Unassembled WGS sequence"/>
</dbReference>
<evidence type="ECO:0000313" key="2">
    <source>
        <dbReference type="Proteomes" id="UP000013525"/>
    </source>
</evidence>
<gene>
    <name evidence="1" type="ORF">Rrhod_3797</name>
</gene>
<evidence type="ECO:0000313" key="1">
    <source>
        <dbReference type="EMBL" id="EOM74919.1"/>
    </source>
</evidence>
<dbReference type="EMBL" id="APMY01000113">
    <property type="protein sequence ID" value="EOM74919.1"/>
    <property type="molecule type" value="Genomic_DNA"/>
</dbReference>
<comment type="caution">
    <text evidence="1">The sequence shown here is derived from an EMBL/GenBank/DDBJ whole genome shotgun (WGS) entry which is preliminary data.</text>
</comment>
<accession>R7WLP4</accession>
<dbReference type="AlphaFoldDB" id="R7WLP4"/>
<proteinExistence type="predicted"/>
<dbReference type="PATRIC" id="fig|1273125.3.peg.3614"/>
<sequence length="66" mass="6856">MSHGTFTWRPEPPPEDFFLAAFSAFDDLALDDFDDLPPGPLGIDGHSLSWSGTAAEFGGAGSVAGS</sequence>
<keyword evidence="2" id="KW-1185">Reference proteome</keyword>